<feature type="compositionally biased region" description="Basic and acidic residues" evidence="1">
    <location>
        <begin position="613"/>
        <end position="639"/>
    </location>
</feature>
<comment type="caution">
    <text evidence="3">The sequence shown here is derived from an EMBL/GenBank/DDBJ whole genome shotgun (WGS) entry which is preliminary data.</text>
</comment>
<feature type="compositionally biased region" description="Low complexity" evidence="1">
    <location>
        <begin position="278"/>
        <end position="299"/>
    </location>
</feature>
<dbReference type="SUPFAM" id="SSF50346">
    <property type="entry name" value="PRC-barrel domain"/>
    <property type="match status" value="2"/>
</dbReference>
<organism evidence="3 4">
    <name type="scientific">Deinococcus piscis</name>
    <dbReference type="NCBI Taxonomy" id="394230"/>
    <lineage>
        <taxon>Bacteria</taxon>
        <taxon>Thermotogati</taxon>
        <taxon>Deinococcota</taxon>
        <taxon>Deinococci</taxon>
        <taxon>Deinococcales</taxon>
        <taxon>Deinococcaceae</taxon>
        <taxon>Deinococcus</taxon>
    </lineage>
</organism>
<feature type="compositionally biased region" description="Basic and acidic residues" evidence="1">
    <location>
        <begin position="360"/>
        <end position="371"/>
    </location>
</feature>
<keyword evidence="4" id="KW-1185">Reference proteome</keyword>
<feature type="compositionally biased region" description="Basic and acidic residues" evidence="1">
    <location>
        <begin position="222"/>
        <end position="239"/>
    </location>
</feature>
<protein>
    <recommendedName>
        <fullName evidence="2">PRC-barrel domain-containing protein</fullName>
    </recommendedName>
</protein>
<dbReference type="Gene3D" id="2.30.30.240">
    <property type="entry name" value="PRC-barrel domain"/>
    <property type="match status" value="2"/>
</dbReference>
<feature type="compositionally biased region" description="Basic and acidic residues" evidence="1">
    <location>
        <begin position="180"/>
        <end position="191"/>
    </location>
</feature>
<sequence length="773" mass="82496">MIKGKELLGRHVVDLSTGERVDSVRDIVFDHGANLVLGLVVDGGGSWLRRRDRVIPFSVVYSVGEDAVMITSAQDTASDEEQARMKEIMDSKVNLIGMTLLTAQGEDLGRIGDVVFDEYSGRVEGYEVTGGLFGDVAGGHAFVPAPESVQIGKDVAIVPASVAEEMRRSGGAWPSGAPQEPEHTDYSREEVAEQAAQRQRDYLIGRIAGTTITLPDGTVVAEKGEPITEEQVTRAERSGRLMILTSTSLSPEEVAEVSSAEESSTPQPAAPDPALTAPERSSSPLETTTPEPEPLSFSEMVGRRVREDVTDSQGQLIAAQGQIITPAILTRAEEQGLLEQIQHHLKEGTESAAEPLDLGEYERRSSSAPELREALAPAPLHVAPAVHLNAAPEEGQSLPQSVEPEPEAAPLSQAMPAVMPPVPVQESRPVLSHSGILEAPETPEIAQTLDIPERPERVMRARTEQVVHLSEPTPEPEVGLLEKARRWLDDRREDLLHDPSERELVQVHEQWGEPVTQPEAQFPPASHVSEPPAVMAPVTAPQQVHAPTQPEDTETSKETLVLRGPAPQLTDDLAVPAPQAVPEPVELDLDLSTAVAEPLVPVAAAATPSADKPNQDESRANEPRADEVSAETGARRTELTHPASAPQPAPQPVLPRSELTARPEPSNPLSPGPLSSGPVSSEAELAAPEPTVVAPPASLHGTEQGAAPGSEAFNQAIENIVQQAYGWPVVRTVKTEDGQVILTEGGRVTPAVVAEAKRLGVLRELLSAVQRGE</sequence>
<evidence type="ECO:0000259" key="2">
    <source>
        <dbReference type="Pfam" id="PF05239"/>
    </source>
</evidence>
<gene>
    <name evidence="3" type="ORF">GCM10017783_09710</name>
</gene>
<feature type="compositionally biased region" description="Low complexity" evidence="1">
    <location>
        <begin position="250"/>
        <end position="264"/>
    </location>
</feature>
<accession>A0ABQ3K217</accession>
<dbReference type="RefSeq" id="WP_189642550.1">
    <property type="nucleotide sequence ID" value="NZ_BNAL01000008.1"/>
</dbReference>
<feature type="region of interest" description="Disordered" evidence="1">
    <location>
        <begin position="221"/>
        <end position="299"/>
    </location>
</feature>
<feature type="region of interest" description="Disordered" evidence="1">
    <location>
        <begin position="348"/>
        <end position="371"/>
    </location>
</feature>
<proteinExistence type="predicted"/>
<feature type="region of interest" description="Disordered" evidence="1">
    <location>
        <begin position="167"/>
        <end position="194"/>
    </location>
</feature>
<feature type="region of interest" description="Disordered" evidence="1">
    <location>
        <begin position="516"/>
        <end position="586"/>
    </location>
</feature>
<reference evidence="4" key="1">
    <citation type="journal article" date="2019" name="Int. J. Syst. Evol. Microbiol.">
        <title>The Global Catalogue of Microorganisms (GCM) 10K type strain sequencing project: providing services to taxonomists for standard genome sequencing and annotation.</title>
        <authorList>
            <consortium name="The Broad Institute Genomics Platform"/>
            <consortium name="The Broad Institute Genome Sequencing Center for Infectious Disease"/>
            <person name="Wu L."/>
            <person name="Ma J."/>
        </authorList>
    </citation>
    <scope>NUCLEOTIDE SEQUENCE [LARGE SCALE GENOMIC DNA]</scope>
    <source>
        <strain evidence="4">CGMCC 1.18439</strain>
    </source>
</reference>
<dbReference type="Proteomes" id="UP000632154">
    <property type="component" value="Unassembled WGS sequence"/>
</dbReference>
<feature type="compositionally biased region" description="Low complexity" evidence="1">
    <location>
        <begin position="574"/>
        <end position="584"/>
    </location>
</feature>
<evidence type="ECO:0000313" key="4">
    <source>
        <dbReference type="Proteomes" id="UP000632154"/>
    </source>
</evidence>
<evidence type="ECO:0000313" key="3">
    <source>
        <dbReference type="EMBL" id="GHF99672.1"/>
    </source>
</evidence>
<feature type="domain" description="PRC-barrel" evidence="2">
    <location>
        <begin position="2"/>
        <end position="74"/>
    </location>
</feature>
<dbReference type="InterPro" id="IPR027275">
    <property type="entry name" value="PRC-brl_dom"/>
</dbReference>
<name>A0ABQ3K217_9DEIO</name>
<evidence type="ECO:0000256" key="1">
    <source>
        <dbReference type="SAM" id="MobiDB-lite"/>
    </source>
</evidence>
<dbReference type="EMBL" id="BNAL01000008">
    <property type="protein sequence ID" value="GHF99672.1"/>
    <property type="molecule type" value="Genomic_DNA"/>
</dbReference>
<dbReference type="InterPro" id="IPR011033">
    <property type="entry name" value="PRC_barrel-like_sf"/>
</dbReference>
<feature type="compositionally biased region" description="Low complexity" evidence="1">
    <location>
        <begin position="672"/>
        <end position="697"/>
    </location>
</feature>
<feature type="region of interest" description="Disordered" evidence="1">
    <location>
        <begin position="602"/>
        <end position="709"/>
    </location>
</feature>
<feature type="domain" description="PRC-barrel" evidence="2">
    <location>
        <begin position="94"/>
        <end position="160"/>
    </location>
</feature>
<dbReference type="Pfam" id="PF05239">
    <property type="entry name" value="PRC"/>
    <property type="match status" value="2"/>
</dbReference>